<accession>A0ABQ1BT35</accession>
<keyword evidence="2" id="KW-1185">Reference proteome</keyword>
<dbReference type="EMBL" id="BLKU01000005">
    <property type="protein sequence ID" value="GFG66898.1"/>
    <property type="molecule type" value="Genomic_DNA"/>
</dbReference>
<reference evidence="1 2" key="1">
    <citation type="journal article" date="2019" name="Emerg. Microbes Infect.">
        <title>Comprehensive subspecies identification of 175 nontuberculous mycobacteria species based on 7547 genomic profiles.</title>
        <authorList>
            <person name="Matsumoto Y."/>
            <person name="Kinjo T."/>
            <person name="Motooka D."/>
            <person name="Nabeya D."/>
            <person name="Jung N."/>
            <person name="Uechi K."/>
            <person name="Horii T."/>
            <person name="Iida T."/>
            <person name="Fujita J."/>
            <person name="Nakamura S."/>
        </authorList>
    </citation>
    <scope>NUCLEOTIDE SEQUENCE [LARGE SCALE GENOMIC DNA]</scope>
    <source>
        <strain evidence="1 2">JCM 13573</strain>
    </source>
</reference>
<organism evidence="1 2">
    <name type="scientific">Mycobacterium kubicae</name>
    <dbReference type="NCBI Taxonomy" id="120959"/>
    <lineage>
        <taxon>Bacteria</taxon>
        <taxon>Bacillati</taxon>
        <taxon>Actinomycetota</taxon>
        <taxon>Actinomycetes</taxon>
        <taxon>Mycobacteriales</taxon>
        <taxon>Mycobacteriaceae</taxon>
        <taxon>Mycobacterium</taxon>
        <taxon>Mycobacterium simiae complex</taxon>
    </lineage>
</organism>
<protein>
    <submittedName>
        <fullName evidence="1">Uncharacterized protein</fullName>
    </submittedName>
</protein>
<comment type="caution">
    <text evidence="1">The sequence shown here is derived from an EMBL/GenBank/DDBJ whole genome shotgun (WGS) entry which is preliminary data.</text>
</comment>
<evidence type="ECO:0000313" key="2">
    <source>
        <dbReference type="Proteomes" id="UP000465306"/>
    </source>
</evidence>
<name>A0ABQ1BT35_9MYCO</name>
<dbReference type="Proteomes" id="UP000465306">
    <property type="component" value="Unassembled WGS sequence"/>
</dbReference>
<proteinExistence type="predicted"/>
<evidence type="ECO:0000313" key="1">
    <source>
        <dbReference type="EMBL" id="GFG66898.1"/>
    </source>
</evidence>
<gene>
    <name evidence="1" type="ORF">MKUB_43880</name>
</gene>
<sequence length="76" mass="8389">MNVTASSAQWSVAVREPNDRGNVAAGYIVVVLEQDSEANARNTYADCKRVAPSLDYQSVELRCGDTVVERWPDGMR</sequence>